<protein>
    <submittedName>
        <fullName evidence="3">SRPBCC family protein</fullName>
    </submittedName>
</protein>
<evidence type="ECO:0000256" key="1">
    <source>
        <dbReference type="SAM" id="MobiDB-lite"/>
    </source>
</evidence>
<feature type="compositionally biased region" description="Basic and acidic residues" evidence="1">
    <location>
        <begin position="293"/>
        <end position="317"/>
    </location>
</feature>
<dbReference type="PANTHER" id="PTHR33824">
    <property type="entry name" value="POLYKETIDE CYCLASE/DEHYDRASE AND LIPID TRANSPORT SUPERFAMILY PROTEIN"/>
    <property type="match status" value="1"/>
</dbReference>
<evidence type="ECO:0000313" key="3">
    <source>
        <dbReference type="EMBL" id="RFU36566.1"/>
    </source>
</evidence>
<dbReference type="Pfam" id="PF03364">
    <property type="entry name" value="Polyketide_cyc"/>
    <property type="match status" value="1"/>
</dbReference>
<gene>
    <name evidence="3" type="ORF">DZF91_37400</name>
</gene>
<keyword evidence="4" id="KW-1185">Reference proteome</keyword>
<dbReference type="CDD" id="cd07817">
    <property type="entry name" value="SRPBCC_8"/>
    <property type="match status" value="1"/>
</dbReference>
<feature type="region of interest" description="Disordered" evidence="1">
    <location>
        <begin position="293"/>
        <end position="339"/>
    </location>
</feature>
<sequence length="339" mass="35912">MRSGTKAGPVPVGKIAKRLPIGGRKRSGLGGVVQKLPSGVPGGKALGATGGVLLGTGAVVAAGRALNRRNGGGDGSGETGGSAEKSNAASGGGESGKNSSGGSGEDSQGLTGGLKDAVGGVLKKGGGKGGGGKKVKVTNIVEHIDIGAPRRLVYDQFTQFQEFPAFMKKVISVDQADDEKLNWQAKIFWSKRSWEATIVEQVPDDHIVWRSKGAKGHVDGTISFHELAPNLTRVLVVLEYHPQGLFERTGNIWRAQGRRVRLELKHFRRHVMTQSLTHKDDIEGWRGEIRDSEVVKTHEDALKEEGSGDGRKAKQDSGSKNSRGSRDEAKAKEHQGASH</sequence>
<dbReference type="SUPFAM" id="SSF55961">
    <property type="entry name" value="Bet v1-like"/>
    <property type="match status" value="1"/>
</dbReference>
<feature type="compositionally biased region" description="Basic and acidic residues" evidence="1">
    <location>
        <begin position="324"/>
        <end position="339"/>
    </location>
</feature>
<dbReference type="Gene3D" id="3.30.530.20">
    <property type="match status" value="1"/>
</dbReference>
<feature type="compositionally biased region" description="Gly residues" evidence="1">
    <location>
        <begin position="90"/>
        <end position="104"/>
    </location>
</feature>
<feature type="compositionally biased region" description="Gly residues" evidence="1">
    <location>
        <begin position="70"/>
        <end position="80"/>
    </location>
</feature>
<dbReference type="RefSeq" id="WP_117361755.1">
    <property type="nucleotide sequence ID" value="NZ_QURH01001045.1"/>
</dbReference>
<feature type="region of interest" description="Disordered" evidence="1">
    <location>
        <begin position="1"/>
        <end position="41"/>
    </location>
</feature>
<comment type="caution">
    <text evidence="3">The sequence shown here is derived from an EMBL/GenBank/DDBJ whole genome shotgun (WGS) entry which is preliminary data.</text>
</comment>
<reference evidence="3 4" key="1">
    <citation type="submission" date="2018-08" db="EMBL/GenBank/DDBJ databases">
        <title>Actinomadura jelena sp. nov., a novel Actinomycete isolated from soil in Chad.</title>
        <authorList>
            <person name="Shi L."/>
        </authorList>
    </citation>
    <scope>NUCLEOTIDE SEQUENCE [LARGE SCALE GENOMIC DNA]</scope>
    <source>
        <strain evidence="3 4">NEAU-G17</strain>
    </source>
</reference>
<evidence type="ECO:0000259" key="2">
    <source>
        <dbReference type="Pfam" id="PF03364"/>
    </source>
</evidence>
<feature type="region of interest" description="Disordered" evidence="1">
    <location>
        <begin position="66"/>
        <end position="110"/>
    </location>
</feature>
<dbReference type="OrthoDB" id="3695445at2"/>
<dbReference type="InterPro" id="IPR047137">
    <property type="entry name" value="ORF3"/>
</dbReference>
<dbReference type="InterPro" id="IPR023393">
    <property type="entry name" value="START-like_dom_sf"/>
</dbReference>
<name>A0A372J9T1_9ACTN</name>
<evidence type="ECO:0000313" key="4">
    <source>
        <dbReference type="Proteomes" id="UP000261811"/>
    </source>
</evidence>
<feature type="domain" description="Coenzyme Q-binding protein COQ10 START" evidence="2">
    <location>
        <begin position="146"/>
        <end position="266"/>
    </location>
</feature>
<dbReference type="PANTHER" id="PTHR33824:SF7">
    <property type="entry name" value="POLYKETIDE CYCLASE_DEHYDRASE AND LIPID TRANSPORT SUPERFAMILY PROTEIN"/>
    <property type="match status" value="1"/>
</dbReference>
<dbReference type="EMBL" id="QURH01001045">
    <property type="protein sequence ID" value="RFU36566.1"/>
    <property type="molecule type" value="Genomic_DNA"/>
</dbReference>
<accession>A0A372J9T1</accession>
<organism evidence="3 4">
    <name type="scientific">Actinomadura logoneensis</name>
    <dbReference type="NCBI Taxonomy" id="2293572"/>
    <lineage>
        <taxon>Bacteria</taxon>
        <taxon>Bacillati</taxon>
        <taxon>Actinomycetota</taxon>
        <taxon>Actinomycetes</taxon>
        <taxon>Streptosporangiales</taxon>
        <taxon>Thermomonosporaceae</taxon>
        <taxon>Actinomadura</taxon>
    </lineage>
</organism>
<dbReference type="Proteomes" id="UP000261811">
    <property type="component" value="Unassembled WGS sequence"/>
</dbReference>
<dbReference type="InterPro" id="IPR005031">
    <property type="entry name" value="COQ10_START"/>
</dbReference>
<proteinExistence type="predicted"/>
<dbReference type="AlphaFoldDB" id="A0A372J9T1"/>